<dbReference type="GO" id="GO:0004653">
    <property type="term" value="F:polypeptide N-acetylgalactosaminyltransferase activity"/>
    <property type="evidence" value="ECO:0007669"/>
    <property type="project" value="TreeGrafter"/>
</dbReference>
<evidence type="ECO:0000256" key="2">
    <source>
        <dbReference type="SAM" id="MobiDB-lite"/>
    </source>
</evidence>
<sequence>MIHMIPNYSFPRDGPGEEGKSVDLSPREAALGREQMKLWFMNVIASDKISPDRSIPDSRSEACIAKQYDKELPNASVVIIFTDEAWSPLLRTVHSVINRSPLHLLHEVILVDDFSQREELKGKLDSYIERFGGIVHLLRLKERQGLIRAKLEGAKAATGEVIIFLDSHCEANQGWLEPLLQRIKDKRTAVVCPTIDAISDSTMQYLGGYSSGVPFFLFTL</sequence>
<evidence type="ECO:0000313" key="4">
    <source>
        <dbReference type="Proteomes" id="UP000036681"/>
    </source>
</evidence>
<reference evidence="5" key="1">
    <citation type="submission" date="2017-02" db="UniProtKB">
        <authorList>
            <consortium name="WormBaseParasite"/>
        </authorList>
    </citation>
    <scope>IDENTIFICATION</scope>
</reference>
<dbReference type="PANTHER" id="PTHR11675">
    <property type="entry name" value="N-ACETYLGALACTOSAMINYLTRANSFERASE"/>
    <property type="match status" value="1"/>
</dbReference>
<protein>
    <submittedName>
        <fullName evidence="5">Glyco_trans_2-like domain-containing protein</fullName>
    </submittedName>
</protein>
<dbReference type="GO" id="GO:0005794">
    <property type="term" value="C:Golgi apparatus"/>
    <property type="evidence" value="ECO:0007669"/>
    <property type="project" value="TreeGrafter"/>
</dbReference>
<keyword evidence="1" id="KW-1015">Disulfide bond</keyword>
<accession>A0A0M3HFI3</accession>
<dbReference type="InterPro" id="IPR029044">
    <property type="entry name" value="Nucleotide-diphossugar_trans"/>
</dbReference>
<evidence type="ECO:0000256" key="1">
    <source>
        <dbReference type="ARBA" id="ARBA00023157"/>
    </source>
</evidence>
<evidence type="ECO:0000259" key="3">
    <source>
        <dbReference type="Pfam" id="PF00535"/>
    </source>
</evidence>
<evidence type="ECO:0000313" key="5">
    <source>
        <dbReference type="WBParaSite" id="ALUE_0000027801-mRNA-1"/>
    </source>
</evidence>
<feature type="region of interest" description="Disordered" evidence="2">
    <location>
        <begin position="1"/>
        <end position="24"/>
    </location>
</feature>
<organism evidence="4 5">
    <name type="scientific">Ascaris lumbricoides</name>
    <name type="common">Giant roundworm</name>
    <dbReference type="NCBI Taxonomy" id="6252"/>
    <lineage>
        <taxon>Eukaryota</taxon>
        <taxon>Metazoa</taxon>
        <taxon>Ecdysozoa</taxon>
        <taxon>Nematoda</taxon>
        <taxon>Chromadorea</taxon>
        <taxon>Rhabditida</taxon>
        <taxon>Spirurina</taxon>
        <taxon>Ascaridomorpha</taxon>
        <taxon>Ascaridoidea</taxon>
        <taxon>Ascarididae</taxon>
        <taxon>Ascaris</taxon>
    </lineage>
</organism>
<dbReference type="AlphaFoldDB" id="A0A0M3HFI3"/>
<dbReference type="PANTHER" id="PTHR11675:SF43">
    <property type="entry name" value="POLYPEPTIDE N-ACETYLGALACTOSAMINYLTRANSFERASE 1"/>
    <property type="match status" value="1"/>
</dbReference>
<dbReference type="WBParaSite" id="ALUE_0000027801-mRNA-1">
    <property type="protein sequence ID" value="ALUE_0000027801-mRNA-1"/>
    <property type="gene ID" value="ALUE_0000027801"/>
</dbReference>
<dbReference type="GO" id="GO:0006493">
    <property type="term" value="P:protein O-linked glycosylation"/>
    <property type="evidence" value="ECO:0007669"/>
    <property type="project" value="TreeGrafter"/>
</dbReference>
<keyword evidence="4" id="KW-1185">Reference proteome</keyword>
<dbReference type="SUPFAM" id="SSF53448">
    <property type="entry name" value="Nucleotide-diphospho-sugar transferases"/>
    <property type="match status" value="1"/>
</dbReference>
<proteinExistence type="predicted"/>
<dbReference type="Pfam" id="PF00535">
    <property type="entry name" value="Glycos_transf_2"/>
    <property type="match status" value="1"/>
</dbReference>
<name>A0A0M3HFI3_ASCLU</name>
<dbReference type="Gene3D" id="3.90.550.10">
    <property type="entry name" value="Spore Coat Polysaccharide Biosynthesis Protein SpsA, Chain A"/>
    <property type="match status" value="1"/>
</dbReference>
<dbReference type="Proteomes" id="UP000036681">
    <property type="component" value="Unplaced"/>
</dbReference>
<feature type="domain" description="Glycosyltransferase 2-like" evidence="3">
    <location>
        <begin position="76"/>
        <end position="206"/>
    </location>
</feature>
<dbReference type="InterPro" id="IPR001173">
    <property type="entry name" value="Glyco_trans_2-like"/>
</dbReference>